<accession>A0A4P6F3W0</accession>
<evidence type="ECO:0000313" key="1">
    <source>
        <dbReference type="EMBL" id="QAY70580.1"/>
    </source>
</evidence>
<dbReference type="EMBL" id="CP035493">
    <property type="protein sequence ID" value="QAY70580.1"/>
    <property type="molecule type" value="Genomic_DNA"/>
</dbReference>
<sequence length="165" mass="17757">MGTPVRAAIVTEYFAAASDDVAVLALLEPDGPSALAQGSGEPLFDTVTLPSIEPFVMLGTLHHLLSGRPYRECAADLRHGQVVGGGEEGPWVVTVSEGLVQALAETTRGRLADVASRWARTPELRQLAHEHRPERLTPAVIALAALAHRAQDVRHTLYCWTRLPA</sequence>
<proteinExistence type="predicted"/>
<evidence type="ECO:0000313" key="2">
    <source>
        <dbReference type="Proteomes" id="UP000292118"/>
    </source>
</evidence>
<dbReference type="OrthoDB" id="3537879at2"/>
<organism evidence="1 2">
    <name type="scientific">Xylanimonas protaetiae</name>
    <dbReference type="NCBI Taxonomy" id="2509457"/>
    <lineage>
        <taxon>Bacteria</taxon>
        <taxon>Bacillati</taxon>
        <taxon>Actinomycetota</taxon>
        <taxon>Actinomycetes</taxon>
        <taxon>Micrococcales</taxon>
        <taxon>Promicromonosporaceae</taxon>
        <taxon>Xylanimonas</taxon>
    </lineage>
</organism>
<protein>
    <recommendedName>
        <fullName evidence="3">DUF1877 family protein</fullName>
    </recommendedName>
</protein>
<keyword evidence="2" id="KW-1185">Reference proteome</keyword>
<gene>
    <name evidence="1" type="ORF">ET471_11545</name>
</gene>
<dbReference type="KEGG" id="xya:ET471_11545"/>
<dbReference type="Proteomes" id="UP000292118">
    <property type="component" value="Chromosome"/>
</dbReference>
<name>A0A4P6F3W0_9MICO</name>
<reference evidence="1 2" key="1">
    <citation type="submission" date="2019-01" db="EMBL/GenBank/DDBJ databases">
        <title>Genome sequencing of strain FW10M-9.</title>
        <authorList>
            <person name="Heo J."/>
            <person name="Kim S.-J."/>
            <person name="Kim J.-S."/>
            <person name="Hong S.-B."/>
            <person name="Kwon S.-W."/>
        </authorList>
    </citation>
    <scope>NUCLEOTIDE SEQUENCE [LARGE SCALE GENOMIC DNA]</scope>
    <source>
        <strain evidence="1 2">FW10M-9</strain>
    </source>
</reference>
<dbReference type="AlphaFoldDB" id="A0A4P6F3W0"/>
<evidence type="ECO:0008006" key="3">
    <source>
        <dbReference type="Google" id="ProtNLM"/>
    </source>
</evidence>